<reference evidence="1 2" key="1">
    <citation type="journal article" date="2011" name="PLoS Genet.">
        <title>Comparative genomic analysis of human fungal pathogens causing paracoccidioidomycosis.</title>
        <authorList>
            <person name="Desjardins C.A."/>
            <person name="Champion M.D."/>
            <person name="Holder J.W."/>
            <person name="Muszewska A."/>
            <person name="Goldberg J."/>
            <person name="Bailao A.M."/>
            <person name="Brigido M.M."/>
            <person name="Ferreira M.E."/>
            <person name="Garcia A.M."/>
            <person name="Grynberg M."/>
            <person name="Gujja S."/>
            <person name="Heiman D.I."/>
            <person name="Henn M.R."/>
            <person name="Kodira C.D."/>
            <person name="Leon-Narvaez H."/>
            <person name="Longo L.V."/>
            <person name="Ma L.J."/>
            <person name="Malavazi I."/>
            <person name="Matsuo A.L."/>
            <person name="Morais F.V."/>
            <person name="Pereira M."/>
            <person name="Rodriguez-Brito S."/>
            <person name="Sakthikumar S."/>
            <person name="Salem-Izacc S.M."/>
            <person name="Sykes S.M."/>
            <person name="Teixeira M.M."/>
            <person name="Vallejo M.C."/>
            <person name="Walter M.E."/>
            <person name="Yandava C."/>
            <person name="Young S."/>
            <person name="Zeng Q."/>
            <person name="Zucker J."/>
            <person name="Felipe M.S."/>
            <person name="Goldman G.H."/>
            <person name="Haas B.J."/>
            <person name="McEwen J.G."/>
            <person name="Nino-Vega G."/>
            <person name="Puccia R."/>
            <person name="San-Blas G."/>
            <person name="Soares C.M."/>
            <person name="Birren B.W."/>
            <person name="Cuomo C.A."/>
        </authorList>
    </citation>
    <scope>NUCLEOTIDE SEQUENCE [LARGE SCALE GENOMIC DNA]</scope>
    <source>
        <strain evidence="2">ATCC MYA-826 / Pb01</strain>
    </source>
</reference>
<sequence>MVSGQNTPQAELTADLRATAKAQEEMRKDIVQIKNILAAPAVKPAGANSLFYTQVLQKPYLLRTPMQTRPSSRLCEILIKIGNTASGNEIQTASEETIKEKINKTLEKNQVQDLKGVKTLAIKQHSSRDITLYTNDQDTIRKIQIYKKK</sequence>
<name>A0A0A2V0P9_PARBA</name>
<protein>
    <submittedName>
        <fullName evidence="1">Uncharacterized protein</fullName>
    </submittedName>
</protein>
<dbReference type="Proteomes" id="UP000002059">
    <property type="component" value="Partially assembled WGS sequence"/>
</dbReference>
<dbReference type="AlphaFoldDB" id="A0A0A2V0P9"/>
<dbReference type="HOGENOM" id="CLU_129989_0_0_1"/>
<keyword evidence="2" id="KW-1185">Reference proteome</keyword>
<dbReference type="KEGG" id="pbl:PAAG_12203"/>
<evidence type="ECO:0000313" key="2">
    <source>
        <dbReference type="Proteomes" id="UP000002059"/>
    </source>
</evidence>
<proteinExistence type="predicted"/>
<dbReference type="EMBL" id="KN294009">
    <property type="protein sequence ID" value="KGQ01078.1"/>
    <property type="molecule type" value="Genomic_DNA"/>
</dbReference>
<evidence type="ECO:0000313" key="1">
    <source>
        <dbReference type="EMBL" id="KGQ01078.1"/>
    </source>
</evidence>
<dbReference type="RefSeq" id="XP_015702634.1">
    <property type="nucleotide sequence ID" value="XM_015847722.1"/>
</dbReference>
<accession>A0A0A2V0P9</accession>
<organism evidence="1 2">
    <name type="scientific">Paracoccidioides lutzii (strain ATCC MYA-826 / Pb01)</name>
    <name type="common">Paracoccidioides brasiliensis</name>
    <dbReference type="NCBI Taxonomy" id="502779"/>
    <lineage>
        <taxon>Eukaryota</taxon>
        <taxon>Fungi</taxon>
        <taxon>Dikarya</taxon>
        <taxon>Ascomycota</taxon>
        <taxon>Pezizomycotina</taxon>
        <taxon>Eurotiomycetes</taxon>
        <taxon>Eurotiomycetidae</taxon>
        <taxon>Onygenales</taxon>
        <taxon>Ajellomycetaceae</taxon>
        <taxon>Paracoccidioides</taxon>
    </lineage>
</organism>
<dbReference type="OrthoDB" id="4525213at2759"/>
<dbReference type="GeneID" id="26970936"/>
<gene>
    <name evidence="1" type="ORF">PAAG_12203</name>
</gene>
<dbReference type="VEuPathDB" id="FungiDB:PAAG_12203"/>